<dbReference type="PANTHER" id="PTHR31668">
    <property type="entry name" value="GLUCOSE TRANSPORT TRANSCRIPTION REGULATOR RGT1-RELATED-RELATED"/>
    <property type="match status" value="1"/>
</dbReference>
<dbReference type="PROSITE" id="PS00463">
    <property type="entry name" value="ZN2_CY6_FUNGAL_1"/>
    <property type="match status" value="1"/>
</dbReference>
<evidence type="ECO:0000313" key="4">
    <source>
        <dbReference type="EMBL" id="OAQ65995.1"/>
    </source>
</evidence>
<keyword evidence="5" id="KW-1185">Reference proteome</keyword>
<dbReference type="CDD" id="cd00067">
    <property type="entry name" value="GAL4"/>
    <property type="match status" value="1"/>
</dbReference>
<dbReference type="Proteomes" id="UP000078397">
    <property type="component" value="Unassembled WGS sequence"/>
</dbReference>
<sequence>MLTAWRYDSDTNEVVVPRSYDPANGRSSKIQACKTCREKKTRCDGDGQNACNRCRCKGLTCAYTTCSKSKKSSSSRPSKSSSSSISKPRRQSDRKNSLLSPVSMSPADYDSSDTLSDKTASPLPCQLGTMDVFDTMPGTSLDNFAIDPLLLQDVQQYNGFENYLGVFSSTADADMQYYVAGEGVYDGMQAESFHAPCEFGSEHGQSVGRCDQRWYPNGLA</sequence>
<proteinExistence type="predicted"/>
<accession>A0A179FK54</accession>
<dbReference type="InterPro" id="IPR001138">
    <property type="entry name" value="Zn2Cys6_DnaBD"/>
</dbReference>
<feature type="compositionally biased region" description="Low complexity" evidence="2">
    <location>
        <begin position="74"/>
        <end position="86"/>
    </location>
</feature>
<dbReference type="STRING" id="1380566.A0A179FK54"/>
<evidence type="ECO:0000259" key="3">
    <source>
        <dbReference type="PROSITE" id="PS50048"/>
    </source>
</evidence>
<comment type="caution">
    <text evidence="4">The sequence shown here is derived from an EMBL/GenBank/DDBJ whole genome shotgun (WGS) entry which is preliminary data.</text>
</comment>
<dbReference type="GeneID" id="28850439"/>
<dbReference type="GO" id="GO:0003677">
    <property type="term" value="F:DNA binding"/>
    <property type="evidence" value="ECO:0007669"/>
    <property type="project" value="UniProtKB-KW"/>
</dbReference>
<evidence type="ECO:0000313" key="5">
    <source>
        <dbReference type="Proteomes" id="UP000078397"/>
    </source>
</evidence>
<reference evidence="4 5" key="1">
    <citation type="journal article" date="2016" name="PLoS Pathog.">
        <title>Biosynthesis of antibiotic leucinostatins in bio-control fungus Purpureocillium lilacinum and their inhibition on phytophthora revealed by genome mining.</title>
        <authorList>
            <person name="Wang G."/>
            <person name="Liu Z."/>
            <person name="Lin R."/>
            <person name="Li E."/>
            <person name="Mao Z."/>
            <person name="Ling J."/>
            <person name="Yang Y."/>
            <person name="Yin W.B."/>
            <person name="Xie B."/>
        </authorList>
    </citation>
    <scope>NUCLEOTIDE SEQUENCE [LARGE SCALE GENOMIC DNA]</scope>
    <source>
        <strain evidence="4">170</strain>
    </source>
</reference>
<feature type="region of interest" description="Disordered" evidence="2">
    <location>
        <begin position="67"/>
        <end position="122"/>
    </location>
</feature>
<gene>
    <name evidence="4" type="ORF">VFPPC_07612</name>
</gene>
<dbReference type="OrthoDB" id="4356994at2759"/>
<dbReference type="RefSeq" id="XP_018143082.1">
    <property type="nucleotide sequence ID" value="XM_018286445.1"/>
</dbReference>
<organism evidence="4 5">
    <name type="scientific">Pochonia chlamydosporia 170</name>
    <dbReference type="NCBI Taxonomy" id="1380566"/>
    <lineage>
        <taxon>Eukaryota</taxon>
        <taxon>Fungi</taxon>
        <taxon>Dikarya</taxon>
        <taxon>Ascomycota</taxon>
        <taxon>Pezizomycotina</taxon>
        <taxon>Sordariomycetes</taxon>
        <taxon>Hypocreomycetidae</taxon>
        <taxon>Hypocreales</taxon>
        <taxon>Clavicipitaceae</taxon>
        <taxon>Pochonia</taxon>
    </lineage>
</organism>
<keyword evidence="1" id="KW-0539">Nucleus</keyword>
<dbReference type="InterPro" id="IPR050797">
    <property type="entry name" value="Carb_Metab_Trans_Reg"/>
</dbReference>
<evidence type="ECO:0000256" key="2">
    <source>
        <dbReference type="SAM" id="MobiDB-lite"/>
    </source>
</evidence>
<dbReference type="GO" id="GO:0008270">
    <property type="term" value="F:zinc ion binding"/>
    <property type="evidence" value="ECO:0007669"/>
    <property type="project" value="InterPro"/>
</dbReference>
<evidence type="ECO:0000256" key="1">
    <source>
        <dbReference type="ARBA" id="ARBA00023242"/>
    </source>
</evidence>
<protein>
    <submittedName>
        <fullName evidence="4">Zn(2)-C6 fungal-type DNA-binding domain-containing protein</fullName>
    </submittedName>
</protein>
<keyword evidence="4" id="KW-0238">DNA-binding</keyword>
<name>A0A179FK54_METCM</name>
<dbReference type="GO" id="GO:0000981">
    <property type="term" value="F:DNA-binding transcription factor activity, RNA polymerase II-specific"/>
    <property type="evidence" value="ECO:0007669"/>
    <property type="project" value="InterPro"/>
</dbReference>
<dbReference type="InterPro" id="IPR036864">
    <property type="entry name" value="Zn2-C6_fun-type_DNA-bd_sf"/>
</dbReference>
<feature type="domain" description="Zn(2)-C6 fungal-type" evidence="3">
    <location>
        <begin position="32"/>
        <end position="63"/>
    </location>
</feature>
<dbReference type="AlphaFoldDB" id="A0A179FK54"/>
<dbReference type="SUPFAM" id="SSF57701">
    <property type="entry name" value="Zn2/Cys6 DNA-binding domain"/>
    <property type="match status" value="1"/>
</dbReference>
<dbReference type="PROSITE" id="PS50048">
    <property type="entry name" value="ZN2_CY6_FUNGAL_2"/>
    <property type="match status" value="1"/>
</dbReference>
<dbReference type="EMBL" id="LSBJ02000004">
    <property type="protein sequence ID" value="OAQ65995.1"/>
    <property type="molecule type" value="Genomic_DNA"/>
</dbReference>
<dbReference type="Gene3D" id="4.10.240.10">
    <property type="entry name" value="Zn(2)-C6 fungal-type DNA-binding domain"/>
    <property type="match status" value="1"/>
</dbReference>
<dbReference type="KEGG" id="pchm:VFPPC_07612"/>